<dbReference type="Proteomes" id="UP000182101">
    <property type="component" value="Plasmid pAMCP48-600"/>
</dbReference>
<accession>A0AAC9NU03</accession>
<evidence type="ECO:0000313" key="1">
    <source>
        <dbReference type="EMBL" id="APD92296.1"/>
    </source>
</evidence>
<name>A0AAC9NU03_9ALTE</name>
<evidence type="ECO:0000313" key="2">
    <source>
        <dbReference type="Proteomes" id="UP000182101"/>
    </source>
</evidence>
<dbReference type="AlphaFoldDB" id="A0AAC9NU03"/>
<gene>
    <name evidence="1" type="ORF">BM524_20535</name>
</gene>
<organism evidence="1 2">
    <name type="scientific">Alteromonas mediterranea</name>
    <dbReference type="NCBI Taxonomy" id="314275"/>
    <lineage>
        <taxon>Bacteria</taxon>
        <taxon>Pseudomonadati</taxon>
        <taxon>Pseudomonadota</taxon>
        <taxon>Gammaproteobacteria</taxon>
        <taxon>Alteromonadales</taxon>
        <taxon>Alteromonadaceae</taxon>
        <taxon>Alteromonas/Salinimonas group</taxon>
        <taxon>Alteromonas</taxon>
    </lineage>
</organism>
<protein>
    <submittedName>
        <fullName evidence="1">Uncharacterized protein</fullName>
    </submittedName>
</protein>
<geneLocation type="plasmid" evidence="2">
    <name>pamcp48-600</name>
</geneLocation>
<sequence length="217" mass="24819">MEVNKKTLLSAAHIINYALAFNETNSQLVAIQTRHFQEAGKDILTVRDPFTAYESAKEDQCWLLEICDIENSKALIGALNDSASEHAFVDVEDKTRLFRLMSEAITRYNERHLYFMLEHEYEEDLIGALGVKSYNALRAELSAYLNKHLICGNADGSIRRVKTFLEKNNVAYKRPPAPYMRKHDARFADMHARIRASFKKSVKEDDSSKEGIKQAKS</sequence>
<keyword evidence="1" id="KW-0614">Plasmid</keyword>
<dbReference type="EMBL" id="CP018025">
    <property type="protein sequence ID" value="APD92296.1"/>
    <property type="molecule type" value="Genomic_DNA"/>
</dbReference>
<reference evidence="1 2" key="1">
    <citation type="submission" date="2016-11" db="EMBL/GenBank/DDBJ databases">
        <title>Networking in microbes: conjugative elements and plasmids in the genus Alteromonas.</title>
        <authorList>
            <person name="Lopez-Perez M."/>
            <person name="Ramon-Marco N."/>
            <person name="Rodriguez-Valera F."/>
        </authorList>
    </citation>
    <scope>NUCLEOTIDE SEQUENCE [LARGE SCALE GENOMIC DNA]</scope>
    <source>
        <strain evidence="1 2">CP48</strain>
        <plasmid evidence="2">pamcp48-600</plasmid>
    </source>
</reference>
<dbReference type="RefSeq" id="WP_071960910.1">
    <property type="nucleotide sequence ID" value="NZ_CP018025.1"/>
</dbReference>
<proteinExistence type="predicted"/>